<dbReference type="PANTHER" id="PTHR11764:SF20">
    <property type="entry name" value="LANOSTEROL SYNTHASE"/>
    <property type="match status" value="1"/>
</dbReference>
<evidence type="ECO:0000256" key="3">
    <source>
        <dbReference type="ARBA" id="ARBA00022737"/>
    </source>
</evidence>
<name>A0A810N7K1_9ACTN</name>
<comment type="pathway">
    <text evidence="1">Secondary metabolite biosynthesis; hopanoid biosynthesis.</text>
</comment>
<evidence type="ECO:0000256" key="1">
    <source>
        <dbReference type="ARBA" id="ARBA00004999"/>
    </source>
</evidence>
<organism evidence="6 7">
    <name type="scientific">Polymorphospora rubra</name>
    <dbReference type="NCBI Taxonomy" id="338584"/>
    <lineage>
        <taxon>Bacteria</taxon>
        <taxon>Bacillati</taxon>
        <taxon>Actinomycetota</taxon>
        <taxon>Actinomycetes</taxon>
        <taxon>Micromonosporales</taxon>
        <taxon>Micromonosporaceae</taxon>
        <taxon>Polymorphospora</taxon>
    </lineage>
</organism>
<dbReference type="UniPathway" id="UPA00337"/>
<dbReference type="RefSeq" id="WP_212818618.1">
    <property type="nucleotide sequence ID" value="NZ_AP023359.1"/>
</dbReference>
<gene>
    <name evidence="6" type="ORF">Prubr_63970</name>
</gene>
<dbReference type="Gene3D" id="1.50.10.20">
    <property type="match status" value="3"/>
</dbReference>
<comment type="similarity">
    <text evidence="2">Belongs to the terpene cyclase/mutase family.</text>
</comment>
<dbReference type="AlphaFoldDB" id="A0A810N7K1"/>
<evidence type="ECO:0000313" key="6">
    <source>
        <dbReference type="EMBL" id="BCJ69376.1"/>
    </source>
</evidence>
<dbReference type="InterPro" id="IPR018333">
    <property type="entry name" value="Squalene_cyclase"/>
</dbReference>
<sequence length="571" mass="59475">MPPVPVERVAAAIAAGAEELFGHQRPDGAFTDHPPASVLGTAGAVTALHAADPAGAAELIRGGVAWLRAAQGADGGWGGVLGADSEVVPTAVAAAALRIVAGTGDAATEAAVAAGQRRLAEFGGVAAVTDRAVAVLCQQFQALAGFPEAPAPRRLPLELVLFDRVRRDRISFRTAPFIGMALLQGATMPTGAVRRATTKLARPTALRLLEAIHDHEGRTGAFSEDPWPAALVCLGLARSGEAPHLVEAIAGFLRRAVRPDGAWDAVTNLDLTKSAFALTGLIAAGYAADPRLAATRDLFHRTQQRNPFPVFDCPAGGWSFSGADGWPVTLESAEIVAGLAGLPGAADDPVLRRGVGWLTGRQDTRGSWSLWVRDTKLANDGPCPAITAQGVVALLDAGHPPDSPPVARATEWLRTAQRPDGSYENLWYRDFTSGTAMVLDALARAGLADDPVAVRARDRLLAAQRDDGSFGPGDDRPGSVEETGWAVHALLAAGLPADDDRISRGVGWLLDAQLPDGSWPATRLCVYIRHHMHYPNSVITRGLALRALAAHRAAATGAPSAHGTPTPGARA</sequence>
<dbReference type="InterPro" id="IPR008930">
    <property type="entry name" value="Terpenoid_cyclase/PrenylTrfase"/>
</dbReference>
<proteinExistence type="inferred from homology"/>
<feature type="domain" description="Squalene cyclase N-terminal" evidence="5">
    <location>
        <begin position="14"/>
        <end position="162"/>
    </location>
</feature>
<dbReference type="InterPro" id="IPR032696">
    <property type="entry name" value="SQ_cyclase_C"/>
</dbReference>
<evidence type="ECO:0000313" key="7">
    <source>
        <dbReference type="Proteomes" id="UP000680866"/>
    </source>
</evidence>
<feature type="domain" description="Squalene cyclase C-terminal" evidence="4">
    <location>
        <begin position="374"/>
        <end position="521"/>
    </location>
</feature>
<dbReference type="GO" id="GO:0016104">
    <property type="term" value="P:triterpenoid biosynthetic process"/>
    <property type="evidence" value="ECO:0007669"/>
    <property type="project" value="InterPro"/>
</dbReference>
<dbReference type="KEGG" id="pry:Prubr_63970"/>
<dbReference type="InterPro" id="IPR032697">
    <property type="entry name" value="SQ_cyclase_N"/>
</dbReference>
<dbReference type="GO" id="GO:0005811">
    <property type="term" value="C:lipid droplet"/>
    <property type="evidence" value="ECO:0007669"/>
    <property type="project" value="InterPro"/>
</dbReference>
<keyword evidence="7" id="KW-1185">Reference proteome</keyword>
<keyword evidence="3" id="KW-0677">Repeat</keyword>
<dbReference type="Pfam" id="PF13243">
    <property type="entry name" value="SQHop_cyclase_C"/>
    <property type="match status" value="1"/>
</dbReference>
<accession>A0A810N7K1</accession>
<reference evidence="6" key="1">
    <citation type="submission" date="2020-08" db="EMBL/GenBank/DDBJ databases">
        <title>Whole genome shotgun sequence of Polymorphospora rubra NBRC 101157.</title>
        <authorList>
            <person name="Komaki H."/>
            <person name="Tamura T."/>
        </authorList>
    </citation>
    <scope>NUCLEOTIDE SEQUENCE</scope>
    <source>
        <strain evidence="6">NBRC 101157</strain>
    </source>
</reference>
<dbReference type="SUPFAM" id="SSF48239">
    <property type="entry name" value="Terpenoid cyclases/Protein prenyltransferases"/>
    <property type="match status" value="2"/>
</dbReference>
<dbReference type="PANTHER" id="PTHR11764">
    <property type="entry name" value="TERPENE CYCLASE/MUTASE FAMILY MEMBER"/>
    <property type="match status" value="1"/>
</dbReference>
<dbReference type="Proteomes" id="UP000680866">
    <property type="component" value="Chromosome"/>
</dbReference>
<dbReference type="GO" id="GO:0016866">
    <property type="term" value="F:intramolecular transferase activity"/>
    <property type="evidence" value="ECO:0007669"/>
    <property type="project" value="InterPro"/>
</dbReference>
<protein>
    <submittedName>
        <fullName evidence="6">Uncharacterized protein</fullName>
    </submittedName>
</protein>
<dbReference type="EMBL" id="AP023359">
    <property type="protein sequence ID" value="BCJ69376.1"/>
    <property type="molecule type" value="Genomic_DNA"/>
</dbReference>
<evidence type="ECO:0000256" key="2">
    <source>
        <dbReference type="ARBA" id="ARBA00009755"/>
    </source>
</evidence>
<dbReference type="Pfam" id="PF13249">
    <property type="entry name" value="SQHop_cyclase_N"/>
    <property type="match status" value="1"/>
</dbReference>
<evidence type="ECO:0000259" key="4">
    <source>
        <dbReference type="Pfam" id="PF13243"/>
    </source>
</evidence>
<evidence type="ECO:0000259" key="5">
    <source>
        <dbReference type="Pfam" id="PF13249"/>
    </source>
</evidence>